<dbReference type="EMBL" id="JARKIF010000020">
    <property type="protein sequence ID" value="KAJ7617870.1"/>
    <property type="molecule type" value="Genomic_DNA"/>
</dbReference>
<accession>A0AAD7BDW8</accession>
<dbReference type="AlphaFoldDB" id="A0AAD7BDW8"/>
<proteinExistence type="predicted"/>
<sequence length="470" mass="54842">MRCDRDTLPRSRAKILIFPLFFIRGRMRRRSGASMSREFGGLGTPMWHKFSQWRTSPTRTRWWPMMLELLPYEAFLALTRASPIMTVYLYACWNADNEAVHRDQPSIFDSPDISRWIRRSTGRLCIDLVPTEFAEPFLDLLLDDDLTTSTDVDIDLAGHTRWLHDCNLERRVMQHLTIFDFHLASYWMLCRSSWRHTMFTMAEFALGDVLYYSGLGEPVKIACSYTVISSIWSRMWWSYKHKANAAIQETGWARLKASDMMNRRFTLHITQRDQSSTLDRSWLSQGNHILRHNSPGRNYQDFKLVDSIFFNLDISMSPERQPEAYLFLCPPEWFRVHPTVYGWPRKPFYRWSLDPTGDSFLSPEDAANLGFPSIQASIEVRGRSWDASTYGALRLFHEVKGFDPTVRKSRCISGIPCIECLANSRQAWKARYPNTMRAIFWVSSTNPPLEAIAFPTSKTKDPEISVHKRE</sequence>
<evidence type="ECO:0000313" key="1">
    <source>
        <dbReference type="EMBL" id="KAJ7617870.1"/>
    </source>
</evidence>
<name>A0AAD7BDW8_9AGAR</name>
<evidence type="ECO:0000313" key="2">
    <source>
        <dbReference type="Proteomes" id="UP001221142"/>
    </source>
</evidence>
<reference evidence="1" key="1">
    <citation type="submission" date="2023-03" db="EMBL/GenBank/DDBJ databases">
        <title>Massive genome expansion in bonnet fungi (Mycena s.s.) driven by repeated elements and novel gene families across ecological guilds.</title>
        <authorList>
            <consortium name="Lawrence Berkeley National Laboratory"/>
            <person name="Harder C.B."/>
            <person name="Miyauchi S."/>
            <person name="Viragh M."/>
            <person name="Kuo A."/>
            <person name="Thoen E."/>
            <person name="Andreopoulos B."/>
            <person name="Lu D."/>
            <person name="Skrede I."/>
            <person name="Drula E."/>
            <person name="Henrissat B."/>
            <person name="Morin E."/>
            <person name="Kohler A."/>
            <person name="Barry K."/>
            <person name="LaButti K."/>
            <person name="Morin E."/>
            <person name="Salamov A."/>
            <person name="Lipzen A."/>
            <person name="Mereny Z."/>
            <person name="Hegedus B."/>
            <person name="Baldrian P."/>
            <person name="Stursova M."/>
            <person name="Weitz H."/>
            <person name="Taylor A."/>
            <person name="Grigoriev I.V."/>
            <person name="Nagy L.G."/>
            <person name="Martin F."/>
            <person name="Kauserud H."/>
        </authorList>
    </citation>
    <scope>NUCLEOTIDE SEQUENCE</scope>
    <source>
        <strain evidence="1">9284</strain>
    </source>
</reference>
<organism evidence="1 2">
    <name type="scientific">Roridomyces roridus</name>
    <dbReference type="NCBI Taxonomy" id="1738132"/>
    <lineage>
        <taxon>Eukaryota</taxon>
        <taxon>Fungi</taxon>
        <taxon>Dikarya</taxon>
        <taxon>Basidiomycota</taxon>
        <taxon>Agaricomycotina</taxon>
        <taxon>Agaricomycetes</taxon>
        <taxon>Agaricomycetidae</taxon>
        <taxon>Agaricales</taxon>
        <taxon>Marasmiineae</taxon>
        <taxon>Mycenaceae</taxon>
        <taxon>Roridomyces</taxon>
    </lineage>
</organism>
<dbReference type="Proteomes" id="UP001221142">
    <property type="component" value="Unassembled WGS sequence"/>
</dbReference>
<keyword evidence="2" id="KW-1185">Reference proteome</keyword>
<comment type="caution">
    <text evidence="1">The sequence shown here is derived from an EMBL/GenBank/DDBJ whole genome shotgun (WGS) entry which is preliminary data.</text>
</comment>
<gene>
    <name evidence="1" type="ORF">FB45DRAFT_215684</name>
</gene>
<protein>
    <submittedName>
        <fullName evidence="1">Uncharacterized protein</fullName>
    </submittedName>
</protein>